<name>A0A4Y8KT14_9MICO</name>
<protein>
    <submittedName>
        <fullName evidence="1">Uncharacterized protein</fullName>
    </submittedName>
</protein>
<gene>
    <name evidence="1" type="ORF">E3T53_00245</name>
</gene>
<comment type="caution">
    <text evidence="1">The sequence shown here is derived from an EMBL/GenBank/DDBJ whole genome shotgun (WGS) entry which is preliminary data.</text>
</comment>
<evidence type="ECO:0000313" key="2">
    <source>
        <dbReference type="Proteomes" id="UP000298218"/>
    </source>
</evidence>
<dbReference type="EMBL" id="SOHQ01000001">
    <property type="protein sequence ID" value="TFD82346.1"/>
    <property type="molecule type" value="Genomic_DNA"/>
</dbReference>
<evidence type="ECO:0000313" key="1">
    <source>
        <dbReference type="EMBL" id="TFD82346.1"/>
    </source>
</evidence>
<dbReference type="RefSeq" id="WP_134171731.1">
    <property type="nucleotide sequence ID" value="NZ_SODI01000001.1"/>
</dbReference>
<dbReference type="AlphaFoldDB" id="A0A4Y8KT14"/>
<organism evidence="1 2">
    <name type="scientific">Cryobacterium psychrophilum</name>
    <dbReference type="NCBI Taxonomy" id="41988"/>
    <lineage>
        <taxon>Bacteria</taxon>
        <taxon>Bacillati</taxon>
        <taxon>Actinomycetota</taxon>
        <taxon>Actinomycetes</taxon>
        <taxon>Micrococcales</taxon>
        <taxon>Microbacteriaceae</taxon>
        <taxon>Cryobacterium</taxon>
    </lineage>
</organism>
<reference evidence="1 2" key="1">
    <citation type="submission" date="2019-03" db="EMBL/GenBank/DDBJ databases">
        <title>Genomics of glacier-inhabiting Cryobacterium strains.</title>
        <authorList>
            <person name="Liu Q."/>
            <person name="Xin Y.-H."/>
        </authorList>
    </citation>
    <scope>NUCLEOTIDE SEQUENCE [LARGE SCALE GENOMIC DNA]</scope>
    <source>
        <strain evidence="1 2">CGMCC 1.4292</strain>
    </source>
</reference>
<proteinExistence type="predicted"/>
<dbReference type="Proteomes" id="UP000298218">
    <property type="component" value="Unassembled WGS sequence"/>
</dbReference>
<accession>A0A4Y8KT14</accession>
<dbReference type="OrthoDB" id="5125847at2"/>
<keyword evidence="2" id="KW-1185">Reference proteome</keyword>
<sequence>MNDPRAKMDGNNLLGMGAPRPDWSKTPGRVPGFWLTLAGFILAIVFPLPSLIVAVIGLAYATQAFRVIPAKARGRGLVIVSFVLVGLSVALALTRTILSLLP</sequence>